<sequence>MDAVDRTTLLSPNSNKRSSFPSTSLSSVYIAQALQRSSDNGATLMFSKMNLSDVGALAAEELATIGREMPEDESPVKRITLGNNRLTTLPTEFALLSRLRYLNLKHNSFSVFPDVLTLMPSLDTLDISRNKIKRLPFRAGQLIHLRVFCISRNKITRLPPYLSQFHNLEVFQVERNPIEWPPKTVMEKSGSLDSRYAMKDWVKSLQQWIEADFRGQSHDDSGYSEQHNLDTYIEESYNSWRFPLREMASVNSFVPHNRSLSVDSSLSMSSVAESVQHVETPSSIHSEADRPPPLHLGILGTFSAENSPTRSLESYLPSPADSEFFEGGRTEMLNPIEPQLHARNASYGGSLHPTPHLDRLGKKSMPDLRTAKLNFPKKVAEVPELALSFATASRNSGRDEFANSSALPRREDSGSSLSSNRATMPATRETTQSSPPRVVSSMAFECNAYFQRLSTLPVSTALPNPLMCLIDSARSILFAMCQVYKTLEHYMVHALDERISSVLRKVLDPASTDLMQLITSLERFDAMSRKTLPSATLCRGVVESCRDTVAVFGKAIGVLALQLKVIVTGDDVRYSRWILLELHGATAEVSCAWQAMIPQIEAIRPLLRAKVFVGQPPLVVPSAVSETYSASPTSSAPVQSDPSVSLRPQQGPPGASGSVERVRTARRHAGSFSSKDVEIGKKLPSYDDPPGMFGGIISGVARLTPTLRAPKRLATIPITTISSPSPTTPMPLASSSSNTTSFSNLGETLRHKHSRQGSQASLQTSASSSPSVPSKTSLLELPSNSKSQVDKEALQAVQAAVEVAPAVWDMIADLFDDTLNSKPSVWDTIEKARVVTTRLSETLRAMHDAEAFTDRKDLRDDAHAFLKIVVQLSNIIKTYRGPHVVSSSLRTNMVKLTNSTEEFAILLHVSSFTLSTPRSYAPVLSISIGQTGPEELRLGSSLSRSRSAQPFSSFKLPTLTSHDSPRSALPTQSFRVPSVRRLRSRENADNLVADPG</sequence>
<evidence type="ECO:0000313" key="5">
    <source>
        <dbReference type="Proteomes" id="UP000565441"/>
    </source>
</evidence>
<dbReference type="EMBL" id="JAACJP010000002">
    <property type="protein sequence ID" value="KAF5387103.1"/>
    <property type="molecule type" value="Genomic_DNA"/>
</dbReference>
<feature type="region of interest" description="Disordered" evidence="3">
    <location>
        <begin position="954"/>
        <end position="996"/>
    </location>
</feature>
<dbReference type="Proteomes" id="UP000565441">
    <property type="component" value="Unassembled WGS sequence"/>
</dbReference>
<name>A0A8H5HPE5_9AGAR</name>
<reference evidence="4 5" key="1">
    <citation type="journal article" date="2020" name="ISME J.">
        <title>Uncovering the hidden diversity of litter-decomposition mechanisms in mushroom-forming fungi.</title>
        <authorList>
            <person name="Floudas D."/>
            <person name="Bentzer J."/>
            <person name="Ahren D."/>
            <person name="Johansson T."/>
            <person name="Persson P."/>
            <person name="Tunlid A."/>
        </authorList>
    </citation>
    <scope>NUCLEOTIDE SEQUENCE [LARGE SCALE GENOMIC DNA]</scope>
    <source>
        <strain evidence="4 5">CBS 661.87</strain>
    </source>
</reference>
<dbReference type="PROSITE" id="PS51450">
    <property type="entry name" value="LRR"/>
    <property type="match status" value="1"/>
</dbReference>
<dbReference type="InterPro" id="IPR050216">
    <property type="entry name" value="LRR_domain-containing"/>
</dbReference>
<feature type="compositionally biased region" description="Polar residues" evidence="3">
    <location>
        <begin position="414"/>
        <end position="435"/>
    </location>
</feature>
<feature type="region of interest" description="Disordered" evidence="3">
    <location>
        <begin position="630"/>
        <end position="673"/>
    </location>
</feature>
<dbReference type="AlphaFoldDB" id="A0A8H5HPE5"/>
<dbReference type="OrthoDB" id="1394818at2759"/>
<feature type="compositionally biased region" description="Low complexity" evidence="3">
    <location>
        <begin position="719"/>
        <end position="744"/>
    </location>
</feature>
<dbReference type="InterPro" id="IPR001611">
    <property type="entry name" value="Leu-rich_rpt"/>
</dbReference>
<dbReference type="SMART" id="SM00369">
    <property type="entry name" value="LRR_TYP"/>
    <property type="match status" value="3"/>
</dbReference>
<dbReference type="PANTHER" id="PTHR48051">
    <property type="match status" value="1"/>
</dbReference>
<keyword evidence="2" id="KW-0677">Repeat</keyword>
<keyword evidence="1" id="KW-0433">Leucine-rich repeat</keyword>
<feature type="region of interest" description="Disordered" evidence="3">
    <location>
        <begin position="1"/>
        <end position="22"/>
    </location>
</feature>
<dbReference type="InterPro" id="IPR032675">
    <property type="entry name" value="LRR_dom_sf"/>
</dbReference>
<feature type="compositionally biased region" description="Polar residues" evidence="3">
    <location>
        <begin position="8"/>
        <end position="22"/>
    </location>
</feature>
<keyword evidence="5" id="KW-1185">Reference proteome</keyword>
<evidence type="ECO:0000256" key="2">
    <source>
        <dbReference type="ARBA" id="ARBA00022737"/>
    </source>
</evidence>
<dbReference type="PANTHER" id="PTHR48051:SF1">
    <property type="entry name" value="RAS SUPPRESSOR PROTEIN 1"/>
    <property type="match status" value="1"/>
</dbReference>
<evidence type="ECO:0000256" key="3">
    <source>
        <dbReference type="SAM" id="MobiDB-lite"/>
    </source>
</evidence>
<feature type="compositionally biased region" description="Polar residues" evidence="3">
    <location>
        <begin position="630"/>
        <end position="648"/>
    </location>
</feature>
<dbReference type="InterPro" id="IPR003591">
    <property type="entry name" value="Leu-rich_rpt_typical-subtyp"/>
</dbReference>
<dbReference type="InterPro" id="IPR019487">
    <property type="entry name" value="RAM_signalling_pathway_SOG2"/>
</dbReference>
<gene>
    <name evidence="4" type="ORF">D9615_001618</name>
</gene>
<dbReference type="GO" id="GO:0005737">
    <property type="term" value="C:cytoplasm"/>
    <property type="evidence" value="ECO:0007669"/>
    <property type="project" value="TreeGrafter"/>
</dbReference>
<protein>
    <submittedName>
        <fullName evidence="4">Uncharacterized protein</fullName>
    </submittedName>
</protein>
<dbReference type="Pfam" id="PF13855">
    <property type="entry name" value="LRR_8"/>
    <property type="match status" value="1"/>
</dbReference>
<feature type="compositionally biased region" description="Low complexity" evidence="3">
    <location>
        <begin position="758"/>
        <end position="778"/>
    </location>
</feature>
<organism evidence="4 5">
    <name type="scientific">Tricholomella constricta</name>
    <dbReference type="NCBI Taxonomy" id="117010"/>
    <lineage>
        <taxon>Eukaryota</taxon>
        <taxon>Fungi</taxon>
        <taxon>Dikarya</taxon>
        <taxon>Basidiomycota</taxon>
        <taxon>Agaricomycotina</taxon>
        <taxon>Agaricomycetes</taxon>
        <taxon>Agaricomycetidae</taxon>
        <taxon>Agaricales</taxon>
        <taxon>Tricholomatineae</taxon>
        <taxon>Lyophyllaceae</taxon>
        <taxon>Tricholomella</taxon>
    </lineage>
</organism>
<feature type="region of interest" description="Disordered" evidence="3">
    <location>
        <begin position="398"/>
        <end position="436"/>
    </location>
</feature>
<dbReference type="SUPFAM" id="SSF52075">
    <property type="entry name" value="Outer arm dynein light chain 1"/>
    <property type="match status" value="1"/>
</dbReference>
<evidence type="ECO:0000256" key="1">
    <source>
        <dbReference type="ARBA" id="ARBA00022614"/>
    </source>
</evidence>
<dbReference type="Pfam" id="PF10428">
    <property type="entry name" value="SOG2"/>
    <property type="match status" value="1"/>
</dbReference>
<dbReference type="Gene3D" id="3.80.10.10">
    <property type="entry name" value="Ribonuclease Inhibitor"/>
    <property type="match status" value="1"/>
</dbReference>
<comment type="caution">
    <text evidence="4">The sequence shown here is derived from an EMBL/GenBank/DDBJ whole genome shotgun (WGS) entry which is preliminary data.</text>
</comment>
<proteinExistence type="predicted"/>
<accession>A0A8H5HPE5</accession>
<feature type="region of interest" description="Disordered" evidence="3">
    <location>
        <begin position="719"/>
        <end position="785"/>
    </location>
</feature>
<evidence type="ECO:0000313" key="4">
    <source>
        <dbReference type="EMBL" id="KAF5387103.1"/>
    </source>
</evidence>